<dbReference type="FunFam" id="3.30.950.10:FF:000002">
    <property type="entry name" value="Ribosomal RNA small subunit methyltransferase I"/>
    <property type="match status" value="1"/>
</dbReference>
<dbReference type="HAMAP" id="MF_01877">
    <property type="entry name" value="16SrRNA_methyltr_I"/>
    <property type="match status" value="1"/>
</dbReference>
<dbReference type="GO" id="GO:0005737">
    <property type="term" value="C:cytoplasm"/>
    <property type="evidence" value="ECO:0007669"/>
    <property type="project" value="UniProtKB-SubCell"/>
</dbReference>
<reference evidence="8" key="1">
    <citation type="submission" date="2020-07" db="EMBL/GenBank/DDBJ databases">
        <title>Koleobacter methoxysyntrophicus gen. nov., sp. nov., a novel anaerobic bacterium isolated from deep subsurface oil field and proposal of Koleobacterales ord. nov. in the phylum Firmicutes.</title>
        <authorList>
            <person name="Sakamoto S."/>
            <person name="Tamaki H."/>
        </authorList>
    </citation>
    <scope>NUCLEOTIDE SEQUENCE</scope>
    <source>
        <strain evidence="8">NRmbB1</strain>
    </source>
</reference>
<evidence type="ECO:0000256" key="2">
    <source>
        <dbReference type="ARBA" id="ARBA00022552"/>
    </source>
</evidence>
<evidence type="ECO:0000256" key="6">
    <source>
        <dbReference type="HAMAP-Rule" id="MF_01877"/>
    </source>
</evidence>
<dbReference type="InterPro" id="IPR018063">
    <property type="entry name" value="SAM_MeTrfase_RsmI_CS"/>
</dbReference>
<evidence type="ECO:0000313" key="9">
    <source>
        <dbReference type="Proteomes" id="UP000662904"/>
    </source>
</evidence>
<keyword evidence="1 6" id="KW-0963">Cytoplasm</keyword>
<dbReference type="InterPro" id="IPR008189">
    <property type="entry name" value="rRNA_ssu_MeTfrase_I"/>
</dbReference>
<comment type="catalytic activity">
    <reaction evidence="6">
        <text>cytidine(1402) in 16S rRNA + S-adenosyl-L-methionine = 2'-O-methylcytidine(1402) in 16S rRNA + S-adenosyl-L-homocysteine + H(+)</text>
        <dbReference type="Rhea" id="RHEA:42924"/>
        <dbReference type="Rhea" id="RHEA-COMP:10285"/>
        <dbReference type="Rhea" id="RHEA-COMP:10286"/>
        <dbReference type="ChEBI" id="CHEBI:15378"/>
        <dbReference type="ChEBI" id="CHEBI:57856"/>
        <dbReference type="ChEBI" id="CHEBI:59789"/>
        <dbReference type="ChEBI" id="CHEBI:74495"/>
        <dbReference type="ChEBI" id="CHEBI:82748"/>
        <dbReference type="EC" id="2.1.1.198"/>
    </reaction>
</comment>
<dbReference type="FunFam" id="3.40.1010.10:FF:000002">
    <property type="entry name" value="Ribosomal RNA small subunit methyltransferase I"/>
    <property type="match status" value="1"/>
</dbReference>
<name>A0A8A0RLS1_9FIRM</name>
<evidence type="ECO:0000256" key="1">
    <source>
        <dbReference type="ARBA" id="ARBA00022490"/>
    </source>
</evidence>
<dbReference type="EC" id="2.1.1.198" evidence="6"/>
<evidence type="ECO:0000256" key="4">
    <source>
        <dbReference type="ARBA" id="ARBA00022679"/>
    </source>
</evidence>
<dbReference type="InterPro" id="IPR014777">
    <property type="entry name" value="4pyrrole_Mease_sub1"/>
</dbReference>
<comment type="subcellular location">
    <subcellularLocation>
        <location evidence="6">Cytoplasm</location>
    </subcellularLocation>
</comment>
<dbReference type="NCBIfam" id="TIGR00096">
    <property type="entry name" value="16S rRNA (cytidine(1402)-2'-O)-methyltransferase"/>
    <property type="match status" value="1"/>
</dbReference>
<dbReference type="InterPro" id="IPR000878">
    <property type="entry name" value="4pyrrol_Mease"/>
</dbReference>
<dbReference type="InterPro" id="IPR035996">
    <property type="entry name" value="4pyrrol_Methylase_sf"/>
</dbReference>
<dbReference type="CDD" id="cd11648">
    <property type="entry name" value="RsmI"/>
    <property type="match status" value="1"/>
</dbReference>
<dbReference type="KEGG" id="kme:H0A61_00885"/>
<dbReference type="InterPro" id="IPR014776">
    <property type="entry name" value="4pyrrole_Mease_sub2"/>
</dbReference>
<dbReference type="Proteomes" id="UP000662904">
    <property type="component" value="Chromosome"/>
</dbReference>
<keyword evidence="9" id="KW-1185">Reference proteome</keyword>
<dbReference type="Pfam" id="PF00590">
    <property type="entry name" value="TP_methylase"/>
    <property type="match status" value="1"/>
</dbReference>
<dbReference type="PANTHER" id="PTHR46111">
    <property type="entry name" value="RIBOSOMAL RNA SMALL SUBUNIT METHYLTRANSFERASE I"/>
    <property type="match status" value="1"/>
</dbReference>
<keyword evidence="2 6" id="KW-0698">rRNA processing</keyword>
<dbReference type="AlphaFoldDB" id="A0A8A0RLS1"/>
<evidence type="ECO:0000256" key="5">
    <source>
        <dbReference type="ARBA" id="ARBA00022691"/>
    </source>
</evidence>
<dbReference type="SUPFAM" id="SSF53790">
    <property type="entry name" value="Tetrapyrrole methylase"/>
    <property type="match status" value="1"/>
</dbReference>
<dbReference type="PROSITE" id="PS01296">
    <property type="entry name" value="RSMI"/>
    <property type="match status" value="1"/>
</dbReference>
<evidence type="ECO:0000259" key="7">
    <source>
        <dbReference type="Pfam" id="PF00590"/>
    </source>
</evidence>
<dbReference type="Gene3D" id="3.40.1010.10">
    <property type="entry name" value="Cobalt-precorrin-4 Transmethylase, Domain 1"/>
    <property type="match status" value="1"/>
</dbReference>
<dbReference type="RefSeq" id="WP_241754950.1">
    <property type="nucleotide sequence ID" value="NZ_CP059066.1"/>
</dbReference>
<accession>A0A8A0RLS1</accession>
<comment type="function">
    <text evidence="6">Catalyzes the 2'-O-methylation of the ribose of cytidine 1402 (C1402) in 16S rRNA.</text>
</comment>
<organism evidence="8 9">
    <name type="scientific">Koleobacter methoxysyntrophicus</name>
    <dbReference type="NCBI Taxonomy" id="2751313"/>
    <lineage>
        <taxon>Bacteria</taxon>
        <taxon>Bacillati</taxon>
        <taxon>Bacillota</taxon>
        <taxon>Clostridia</taxon>
        <taxon>Koleobacterales</taxon>
        <taxon>Koleobacteraceae</taxon>
        <taxon>Koleobacter</taxon>
    </lineage>
</organism>
<dbReference type="GO" id="GO:0070677">
    <property type="term" value="F:rRNA (cytosine-2'-O-)-methyltransferase activity"/>
    <property type="evidence" value="ECO:0007669"/>
    <property type="project" value="UniProtKB-UniRule"/>
</dbReference>
<dbReference type="EMBL" id="CP059066">
    <property type="protein sequence ID" value="QSQ08558.1"/>
    <property type="molecule type" value="Genomic_DNA"/>
</dbReference>
<evidence type="ECO:0000313" key="8">
    <source>
        <dbReference type="EMBL" id="QSQ08558.1"/>
    </source>
</evidence>
<dbReference type="PIRSF" id="PIRSF005917">
    <property type="entry name" value="MTase_YraL"/>
    <property type="match status" value="1"/>
</dbReference>
<dbReference type="Gene3D" id="3.30.950.10">
    <property type="entry name" value="Methyltransferase, Cobalt-precorrin-4 Transmethylase, Domain 2"/>
    <property type="match status" value="1"/>
</dbReference>
<dbReference type="PANTHER" id="PTHR46111:SF1">
    <property type="entry name" value="RIBOSOMAL RNA SMALL SUBUNIT METHYLTRANSFERASE I"/>
    <property type="match status" value="1"/>
</dbReference>
<keyword evidence="3 6" id="KW-0489">Methyltransferase</keyword>
<proteinExistence type="inferred from homology"/>
<protein>
    <recommendedName>
        <fullName evidence="6">Ribosomal RNA small subunit methyltransferase I</fullName>
        <ecNumber evidence="6">2.1.1.198</ecNumber>
    </recommendedName>
    <alternativeName>
        <fullName evidence="6">16S rRNA 2'-O-ribose C1402 methyltransferase</fullName>
    </alternativeName>
    <alternativeName>
        <fullName evidence="6">rRNA (cytidine-2'-O-)-methyltransferase RsmI</fullName>
    </alternativeName>
</protein>
<evidence type="ECO:0000256" key="3">
    <source>
        <dbReference type="ARBA" id="ARBA00022603"/>
    </source>
</evidence>
<keyword evidence="4 6" id="KW-0808">Transferase</keyword>
<comment type="similarity">
    <text evidence="6">Belongs to the methyltransferase superfamily. RsmI family.</text>
</comment>
<feature type="domain" description="Tetrapyrrole methylase" evidence="7">
    <location>
        <begin position="23"/>
        <end position="222"/>
    </location>
</feature>
<gene>
    <name evidence="6 8" type="primary">rsmI</name>
    <name evidence="8" type="ORF">H0A61_00885</name>
</gene>
<sequence>MGVVKKMEGELMDSILKENEMGKLYLCATPIGNLEDITLRVLKVLKEVDLIAAEDTRNTRKLLNHYGINTPLVSYHEHNKKEIGEKLVDFLKRGKSVALVSDAGTPGISDPGADLVNEVIKDGIPVDILPGPSACISALAVSGLSTRRFVFEGFLPRHKKDREAFLENIKSDERTIVIYEAPHRLLDCLRSIFKVMGDRDVAVVRELTKLFQEVFRGKISEAIEKFEREKPRGEFTLVISGAEDGREKGLKNWEGLAVEEHLLLYMKAGKSKKEAIKLVARDRGIAKREVYDVSVELPCSKKD</sequence>
<keyword evidence="5 6" id="KW-0949">S-adenosyl-L-methionine</keyword>